<dbReference type="OrthoDB" id="3034829at2759"/>
<name>A0A0C2WRB3_AMAMK</name>
<accession>A0A0C2WRB3</accession>
<protein>
    <submittedName>
        <fullName evidence="2">Uncharacterized protein</fullName>
    </submittedName>
</protein>
<gene>
    <name evidence="2" type="ORF">M378DRAFT_628670</name>
</gene>
<evidence type="ECO:0000313" key="3">
    <source>
        <dbReference type="Proteomes" id="UP000054549"/>
    </source>
</evidence>
<dbReference type="AlphaFoldDB" id="A0A0C2WRB3"/>
<evidence type="ECO:0000256" key="1">
    <source>
        <dbReference type="SAM" id="MobiDB-lite"/>
    </source>
</evidence>
<feature type="region of interest" description="Disordered" evidence="1">
    <location>
        <begin position="138"/>
        <end position="169"/>
    </location>
</feature>
<dbReference type="Proteomes" id="UP000054549">
    <property type="component" value="Unassembled WGS sequence"/>
</dbReference>
<evidence type="ECO:0000313" key="2">
    <source>
        <dbReference type="EMBL" id="KIL64212.1"/>
    </source>
</evidence>
<feature type="region of interest" description="Disordered" evidence="1">
    <location>
        <begin position="1"/>
        <end position="23"/>
    </location>
</feature>
<dbReference type="EMBL" id="KN818251">
    <property type="protein sequence ID" value="KIL64212.1"/>
    <property type="molecule type" value="Genomic_DNA"/>
</dbReference>
<dbReference type="InParanoid" id="A0A0C2WRB3"/>
<proteinExistence type="predicted"/>
<reference evidence="2 3" key="1">
    <citation type="submission" date="2014-04" db="EMBL/GenBank/DDBJ databases">
        <title>Evolutionary Origins and Diversification of the Mycorrhizal Mutualists.</title>
        <authorList>
            <consortium name="DOE Joint Genome Institute"/>
            <consortium name="Mycorrhizal Genomics Consortium"/>
            <person name="Kohler A."/>
            <person name="Kuo A."/>
            <person name="Nagy L.G."/>
            <person name="Floudas D."/>
            <person name="Copeland A."/>
            <person name="Barry K.W."/>
            <person name="Cichocki N."/>
            <person name="Veneault-Fourrey C."/>
            <person name="LaButti K."/>
            <person name="Lindquist E.A."/>
            <person name="Lipzen A."/>
            <person name="Lundell T."/>
            <person name="Morin E."/>
            <person name="Murat C."/>
            <person name="Riley R."/>
            <person name="Ohm R."/>
            <person name="Sun H."/>
            <person name="Tunlid A."/>
            <person name="Henrissat B."/>
            <person name="Grigoriev I.V."/>
            <person name="Hibbett D.S."/>
            <person name="Martin F."/>
        </authorList>
    </citation>
    <scope>NUCLEOTIDE SEQUENCE [LARGE SCALE GENOMIC DNA]</scope>
    <source>
        <strain evidence="2 3">Koide BX008</strain>
    </source>
</reference>
<dbReference type="HOGENOM" id="CLU_668970_0_0_1"/>
<sequence>MLWGPLQGYSSPRSHSYHHPLPSPARVDTPQLLPMALFDKLYFPSPPPTSNTLTPTERACLRRSTTKLGRVLGVTPRVLDVDNCDCDATYSQRTLATSHTAHTGSSVSLSHQSPTMTIHRLPFIRSVARPLCPQHVSKLNHSSSDSYSSSESADSNDDGASTFDTPDNVNSVRRKKMERLCRILGEEMTQTWRLVIVQLSTDGSNDAIAKPGSDWSANELDSYHITVLSQTKQQFFGVPNLTAPTRPSLVGFMTEDPQLAADSETRKLLHYLDLALDPKVGQETVIGSYSFDVDFRLSFAEYLLWPGPTFASWMTLLVQDDKRLLSLKDPEPQEAIAAFAVNNKVRVEPLNLAPLAAATFPAITMVDQSHLSQNHRHGRTEHRHSAGNVSRNRNAFLNIFRSFPDVGDAPS</sequence>
<organism evidence="2 3">
    <name type="scientific">Amanita muscaria (strain Koide BX008)</name>
    <dbReference type="NCBI Taxonomy" id="946122"/>
    <lineage>
        <taxon>Eukaryota</taxon>
        <taxon>Fungi</taxon>
        <taxon>Dikarya</taxon>
        <taxon>Basidiomycota</taxon>
        <taxon>Agaricomycotina</taxon>
        <taxon>Agaricomycetes</taxon>
        <taxon>Agaricomycetidae</taxon>
        <taxon>Agaricales</taxon>
        <taxon>Pluteineae</taxon>
        <taxon>Amanitaceae</taxon>
        <taxon>Amanita</taxon>
    </lineage>
</organism>
<feature type="compositionally biased region" description="Low complexity" evidence="1">
    <location>
        <begin position="142"/>
        <end position="161"/>
    </location>
</feature>
<keyword evidence="3" id="KW-1185">Reference proteome</keyword>